<sequence>MTVGSKIEASKTMSYISKFDPPTAARTKYSHRPIAKTTLANVYKLGKQAAAHKE</sequence>
<dbReference type="EMBL" id="ML976188">
    <property type="protein sequence ID" value="KAF1936439.1"/>
    <property type="molecule type" value="Genomic_DNA"/>
</dbReference>
<reference evidence="1" key="1">
    <citation type="journal article" date="2020" name="Stud. Mycol.">
        <title>101 Dothideomycetes genomes: a test case for predicting lifestyles and emergence of pathogens.</title>
        <authorList>
            <person name="Haridas S."/>
            <person name="Albert R."/>
            <person name="Binder M."/>
            <person name="Bloem J."/>
            <person name="Labutti K."/>
            <person name="Salamov A."/>
            <person name="Andreopoulos B."/>
            <person name="Baker S."/>
            <person name="Barry K."/>
            <person name="Bills G."/>
            <person name="Bluhm B."/>
            <person name="Cannon C."/>
            <person name="Castanera R."/>
            <person name="Culley D."/>
            <person name="Daum C."/>
            <person name="Ezra D."/>
            <person name="Gonzalez J."/>
            <person name="Henrissat B."/>
            <person name="Kuo A."/>
            <person name="Liang C."/>
            <person name="Lipzen A."/>
            <person name="Lutzoni F."/>
            <person name="Magnuson J."/>
            <person name="Mondo S."/>
            <person name="Nolan M."/>
            <person name="Ohm R."/>
            <person name="Pangilinan J."/>
            <person name="Park H.-J."/>
            <person name="Ramirez L."/>
            <person name="Alfaro M."/>
            <person name="Sun H."/>
            <person name="Tritt A."/>
            <person name="Yoshinaga Y."/>
            <person name="Zwiers L.-H."/>
            <person name="Turgeon B."/>
            <person name="Goodwin S."/>
            <person name="Spatafora J."/>
            <person name="Crous P."/>
            <person name="Grigoriev I."/>
        </authorList>
    </citation>
    <scope>NUCLEOTIDE SEQUENCE</scope>
    <source>
        <strain evidence="1">CBS 161.51</strain>
    </source>
</reference>
<organism evidence="1 2">
    <name type="scientific">Clathrospora elynae</name>
    <dbReference type="NCBI Taxonomy" id="706981"/>
    <lineage>
        <taxon>Eukaryota</taxon>
        <taxon>Fungi</taxon>
        <taxon>Dikarya</taxon>
        <taxon>Ascomycota</taxon>
        <taxon>Pezizomycotina</taxon>
        <taxon>Dothideomycetes</taxon>
        <taxon>Pleosporomycetidae</taxon>
        <taxon>Pleosporales</taxon>
        <taxon>Diademaceae</taxon>
        <taxon>Clathrospora</taxon>
    </lineage>
</organism>
<evidence type="ECO:0000313" key="1">
    <source>
        <dbReference type="EMBL" id="KAF1936439.1"/>
    </source>
</evidence>
<dbReference type="Proteomes" id="UP000800038">
    <property type="component" value="Unassembled WGS sequence"/>
</dbReference>
<accession>A0A6A5S9H4</accession>
<keyword evidence="2" id="KW-1185">Reference proteome</keyword>
<evidence type="ECO:0000313" key="2">
    <source>
        <dbReference type="Proteomes" id="UP000800038"/>
    </source>
</evidence>
<name>A0A6A5S9H4_9PLEO</name>
<gene>
    <name evidence="1" type="ORF">EJ02DRAFT_86824</name>
</gene>
<proteinExistence type="predicted"/>
<dbReference type="AlphaFoldDB" id="A0A6A5S9H4"/>
<protein>
    <submittedName>
        <fullName evidence="1">Uncharacterized protein</fullName>
    </submittedName>
</protein>